<keyword evidence="6" id="KW-1185">Reference proteome</keyword>
<dbReference type="SUPFAM" id="SSF53756">
    <property type="entry name" value="UDP-Glycosyltransferase/glycogen phosphorylase"/>
    <property type="match status" value="1"/>
</dbReference>
<feature type="domain" description="Glycosyl transferase family 1" evidence="3">
    <location>
        <begin position="210"/>
        <end position="375"/>
    </location>
</feature>
<feature type="domain" description="Glycosyl transferase family 4" evidence="4">
    <location>
        <begin position="26"/>
        <end position="188"/>
    </location>
</feature>
<dbReference type="PANTHER" id="PTHR12526">
    <property type="entry name" value="GLYCOSYLTRANSFERASE"/>
    <property type="match status" value="1"/>
</dbReference>
<dbReference type="EMBL" id="CP036273">
    <property type="protein sequence ID" value="QDU18824.1"/>
    <property type="molecule type" value="Genomic_DNA"/>
</dbReference>
<dbReference type="OrthoDB" id="9793726at2"/>
<dbReference type="Proteomes" id="UP000319576">
    <property type="component" value="Chromosome"/>
</dbReference>
<proteinExistence type="predicted"/>
<accession>A0A517XMT1</accession>
<dbReference type="Gene3D" id="3.40.50.2000">
    <property type="entry name" value="Glycogen Phosphorylase B"/>
    <property type="match status" value="1"/>
</dbReference>
<gene>
    <name evidence="5" type="primary">mshA_2</name>
    <name evidence="5" type="ORF">ETAA1_07200</name>
</gene>
<sequence length="406" mass="44742">MHVLFVHPNFPAQFGPVAFRLAATPGVRCTFVSQKREGVFRGVRCLKYAPRGGATEKTHYCSRTFENATWHATAVYEALAAAPDVRPDLVVGHSGFGSTLFLRDLYPGVPVVNLFEYFYHASDSDLDFRPDFPPRPADRLRARARNAMILLDLENCNRGYCPTAWQLGRFPAAYRPKLRTLFDGVDTTVWRPDPAAPRRVGGRAVPPGVKLVSYVSRGFESMRGFDVFMRAAKIVCDRRADVLFAVVGQDRVCYGGDERFTGGKTFKEWVLAQDRYDPDRFVFPGLLPEPELAALFAATDLHVYLTVPFVLSWSVFNALACGAVVLASDTAPVREVIEPGRTGLVAPFFDPGAFADSICAVLDDPAKYRHLGAAGAALVREKYAVDVCVPEFLRLCAEVRGIPGPG</sequence>
<evidence type="ECO:0000313" key="6">
    <source>
        <dbReference type="Proteomes" id="UP000319576"/>
    </source>
</evidence>
<dbReference type="PANTHER" id="PTHR12526:SF510">
    <property type="entry name" value="D-INOSITOL 3-PHOSPHATE GLYCOSYLTRANSFERASE"/>
    <property type="match status" value="1"/>
</dbReference>
<protein>
    <submittedName>
        <fullName evidence="5">D-inositol-3-phosphate glycosyltransferase</fullName>
        <ecNumber evidence="5">2.4.1.250</ecNumber>
    </submittedName>
</protein>
<keyword evidence="2 5" id="KW-0808">Transferase</keyword>
<reference evidence="5 6" key="1">
    <citation type="submission" date="2019-02" db="EMBL/GenBank/DDBJ databases">
        <title>Deep-cultivation of Planctomycetes and their phenomic and genomic characterization uncovers novel biology.</title>
        <authorList>
            <person name="Wiegand S."/>
            <person name="Jogler M."/>
            <person name="Boedeker C."/>
            <person name="Pinto D."/>
            <person name="Vollmers J."/>
            <person name="Rivas-Marin E."/>
            <person name="Kohn T."/>
            <person name="Peeters S.H."/>
            <person name="Heuer A."/>
            <person name="Rast P."/>
            <person name="Oberbeckmann S."/>
            <person name="Bunk B."/>
            <person name="Jeske O."/>
            <person name="Meyerdierks A."/>
            <person name="Storesund J.E."/>
            <person name="Kallscheuer N."/>
            <person name="Luecker S."/>
            <person name="Lage O.M."/>
            <person name="Pohl T."/>
            <person name="Merkel B.J."/>
            <person name="Hornburger P."/>
            <person name="Mueller R.-W."/>
            <person name="Bruemmer F."/>
            <person name="Labrenz M."/>
            <person name="Spormann A.M."/>
            <person name="Op den Camp H."/>
            <person name="Overmann J."/>
            <person name="Amann R."/>
            <person name="Jetten M.S.M."/>
            <person name="Mascher T."/>
            <person name="Medema M.H."/>
            <person name="Devos D.P."/>
            <person name="Kaster A.-K."/>
            <person name="Ovreas L."/>
            <person name="Rohde M."/>
            <person name="Galperin M.Y."/>
            <person name="Jogler C."/>
        </authorList>
    </citation>
    <scope>NUCLEOTIDE SEQUENCE [LARGE SCALE GENOMIC DNA]</scope>
    <source>
        <strain evidence="5 6">ETA_A1</strain>
    </source>
</reference>
<dbReference type="RefSeq" id="WP_145234373.1">
    <property type="nucleotide sequence ID" value="NZ_CP036273.1"/>
</dbReference>
<evidence type="ECO:0000256" key="1">
    <source>
        <dbReference type="ARBA" id="ARBA00022676"/>
    </source>
</evidence>
<evidence type="ECO:0000259" key="4">
    <source>
        <dbReference type="Pfam" id="PF12000"/>
    </source>
</evidence>
<name>A0A517XMT1_9BACT</name>
<organism evidence="5 6">
    <name type="scientific">Urbifossiella limnaea</name>
    <dbReference type="NCBI Taxonomy" id="2528023"/>
    <lineage>
        <taxon>Bacteria</taxon>
        <taxon>Pseudomonadati</taxon>
        <taxon>Planctomycetota</taxon>
        <taxon>Planctomycetia</taxon>
        <taxon>Gemmatales</taxon>
        <taxon>Gemmataceae</taxon>
        <taxon>Urbifossiella</taxon>
    </lineage>
</organism>
<evidence type="ECO:0000256" key="2">
    <source>
        <dbReference type="ARBA" id="ARBA00022679"/>
    </source>
</evidence>
<evidence type="ECO:0000259" key="3">
    <source>
        <dbReference type="Pfam" id="PF00534"/>
    </source>
</evidence>
<keyword evidence="1 5" id="KW-0328">Glycosyltransferase</keyword>
<dbReference type="GO" id="GO:0102710">
    <property type="term" value="F:D-inositol-3-phosphate glycosyltransferase activity"/>
    <property type="evidence" value="ECO:0007669"/>
    <property type="project" value="UniProtKB-EC"/>
</dbReference>
<dbReference type="KEGG" id="uli:ETAA1_07200"/>
<dbReference type="AlphaFoldDB" id="A0A517XMT1"/>
<dbReference type="Pfam" id="PF00534">
    <property type="entry name" value="Glycos_transf_1"/>
    <property type="match status" value="1"/>
</dbReference>
<evidence type="ECO:0000313" key="5">
    <source>
        <dbReference type="EMBL" id="QDU18824.1"/>
    </source>
</evidence>
<dbReference type="InterPro" id="IPR022623">
    <property type="entry name" value="Glyco_trans_4"/>
</dbReference>
<dbReference type="InterPro" id="IPR001296">
    <property type="entry name" value="Glyco_trans_1"/>
</dbReference>
<dbReference type="EC" id="2.4.1.250" evidence="5"/>
<dbReference type="Pfam" id="PF12000">
    <property type="entry name" value="Glyco_trans_4_3"/>
    <property type="match status" value="1"/>
</dbReference>